<reference evidence="1" key="1">
    <citation type="journal article" date="2014" name="Front. Microbiol.">
        <title>High frequency of phylogenetically diverse reductive dehalogenase-homologous genes in deep subseafloor sedimentary metagenomes.</title>
        <authorList>
            <person name="Kawai M."/>
            <person name="Futagami T."/>
            <person name="Toyoda A."/>
            <person name="Takaki Y."/>
            <person name="Nishi S."/>
            <person name="Hori S."/>
            <person name="Arai W."/>
            <person name="Tsubouchi T."/>
            <person name="Morono Y."/>
            <person name="Uchiyama I."/>
            <person name="Ito T."/>
            <person name="Fujiyama A."/>
            <person name="Inagaki F."/>
            <person name="Takami H."/>
        </authorList>
    </citation>
    <scope>NUCLEOTIDE SEQUENCE</scope>
    <source>
        <strain evidence="1">Expedition CK06-06</strain>
    </source>
</reference>
<name>X1UBD0_9ZZZZ</name>
<accession>X1UBD0</accession>
<dbReference type="AlphaFoldDB" id="X1UBD0"/>
<protein>
    <submittedName>
        <fullName evidence="1">Uncharacterized protein</fullName>
    </submittedName>
</protein>
<dbReference type="SUPFAM" id="SSF52374">
    <property type="entry name" value="Nucleotidylyl transferase"/>
    <property type="match status" value="1"/>
</dbReference>
<dbReference type="InterPro" id="IPR014729">
    <property type="entry name" value="Rossmann-like_a/b/a_fold"/>
</dbReference>
<sequence>MLTQKKRGALIQSYEERRQALAEFIDSECGSSRCIIFPIETKEGGADKMEDLEALVVSDEIGVVQMAFSINAMRAENGIPRFHIVVVPRVRTKDGRPLSSSRIRDGEAFTDKELVY</sequence>
<dbReference type="EMBL" id="BARW01031290">
    <property type="protein sequence ID" value="GAJ14804.1"/>
    <property type="molecule type" value="Genomic_DNA"/>
</dbReference>
<comment type="caution">
    <text evidence="1">The sequence shown here is derived from an EMBL/GenBank/DDBJ whole genome shotgun (WGS) entry which is preliminary data.</text>
</comment>
<evidence type="ECO:0000313" key="1">
    <source>
        <dbReference type="EMBL" id="GAJ14804.1"/>
    </source>
</evidence>
<gene>
    <name evidence="1" type="ORF">S12H4_49808</name>
</gene>
<proteinExistence type="predicted"/>
<organism evidence="1">
    <name type="scientific">marine sediment metagenome</name>
    <dbReference type="NCBI Taxonomy" id="412755"/>
    <lineage>
        <taxon>unclassified sequences</taxon>
        <taxon>metagenomes</taxon>
        <taxon>ecological metagenomes</taxon>
    </lineage>
</organism>
<dbReference type="Gene3D" id="3.40.50.620">
    <property type="entry name" value="HUPs"/>
    <property type="match status" value="1"/>
</dbReference>